<dbReference type="GO" id="GO:0030097">
    <property type="term" value="P:hemopoiesis"/>
    <property type="evidence" value="ECO:0007669"/>
    <property type="project" value="UniProtKB-ARBA"/>
</dbReference>
<dbReference type="GO" id="GO:0019904">
    <property type="term" value="F:protein domain specific binding"/>
    <property type="evidence" value="ECO:0007669"/>
    <property type="project" value="UniProtKB-ARBA"/>
</dbReference>
<dbReference type="Ensembl" id="ENSNBRT00000006695.1">
    <property type="protein sequence ID" value="ENSNBRP00000006502.1"/>
    <property type="gene ID" value="ENSNBRG00000005111.1"/>
</dbReference>
<keyword evidence="5" id="KW-0325">Glycoprotein</keyword>
<dbReference type="FunFam" id="2.10.25.10:FF:000321">
    <property type="entry name" value="Protein delta homolog 1"/>
    <property type="match status" value="1"/>
</dbReference>
<keyword evidence="4 6" id="KW-1015">Disulfide bond</keyword>
<dbReference type="InterPro" id="IPR018097">
    <property type="entry name" value="EGF_Ca-bd_CS"/>
</dbReference>
<dbReference type="PANTHER" id="PTHR12916">
    <property type="entry name" value="CYTOCHROME C OXIDASE POLYPEPTIDE VIC-2"/>
    <property type="match status" value="1"/>
</dbReference>
<dbReference type="GO" id="GO:0005112">
    <property type="term" value="F:Notch binding"/>
    <property type="evidence" value="ECO:0007669"/>
    <property type="project" value="TreeGrafter"/>
</dbReference>
<dbReference type="GO" id="GO:0009952">
    <property type="term" value="P:anterior/posterior pattern specification"/>
    <property type="evidence" value="ECO:0007669"/>
    <property type="project" value="UniProtKB-ARBA"/>
</dbReference>
<dbReference type="GO" id="GO:0005509">
    <property type="term" value="F:calcium ion binding"/>
    <property type="evidence" value="ECO:0007669"/>
    <property type="project" value="InterPro"/>
</dbReference>
<evidence type="ECO:0000256" key="1">
    <source>
        <dbReference type="ARBA" id="ARBA00022536"/>
    </source>
</evidence>
<dbReference type="GO" id="GO:0035282">
    <property type="term" value="P:segmentation"/>
    <property type="evidence" value="ECO:0007669"/>
    <property type="project" value="UniProtKB-ARBA"/>
</dbReference>
<feature type="domain" description="EGF-like" evidence="7">
    <location>
        <begin position="41"/>
        <end position="78"/>
    </location>
</feature>
<proteinExistence type="predicted"/>
<dbReference type="SMART" id="SM00179">
    <property type="entry name" value="EGF_CA"/>
    <property type="match status" value="4"/>
</dbReference>
<keyword evidence="9" id="KW-1185">Reference proteome</keyword>
<reference evidence="8" key="1">
    <citation type="submission" date="2025-08" db="UniProtKB">
        <authorList>
            <consortium name="Ensembl"/>
        </authorList>
    </citation>
    <scope>IDENTIFICATION</scope>
</reference>
<evidence type="ECO:0000256" key="2">
    <source>
        <dbReference type="ARBA" id="ARBA00022729"/>
    </source>
</evidence>
<keyword evidence="3" id="KW-0677">Repeat</keyword>
<evidence type="ECO:0000256" key="6">
    <source>
        <dbReference type="PROSITE-ProRule" id="PRU00076"/>
    </source>
</evidence>
<dbReference type="InterPro" id="IPR013032">
    <property type="entry name" value="EGF-like_CS"/>
</dbReference>
<feature type="domain" description="EGF-like" evidence="7">
    <location>
        <begin position="171"/>
        <end position="216"/>
    </location>
</feature>
<name>A0A3Q4GSL5_NEOBR</name>
<dbReference type="PRINTS" id="PR00010">
    <property type="entry name" value="EGFBLOOD"/>
</dbReference>
<dbReference type="GeneTree" id="ENSGT00940000160615"/>
<dbReference type="SUPFAM" id="SSF57196">
    <property type="entry name" value="EGF/Laminin"/>
    <property type="match status" value="4"/>
</dbReference>
<dbReference type="CDD" id="cd00054">
    <property type="entry name" value="EGF_CA"/>
    <property type="match status" value="3"/>
</dbReference>
<organism evidence="8 9">
    <name type="scientific">Neolamprologus brichardi</name>
    <name type="common">Fairy cichlid</name>
    <name type="synonym">Lamprologus brichardi</name>
    <dbReference type="NCBI Taxonomy" id="32507"/>
    <lineage>
        <taxon>Eukaryota</taxon>
        <taxon>Metazoa</taxon>
        <taxon>Chordata</taxon>
        <taxon>Craniata</taxon>
        <taxon>Vertebrata</taxon>
        <taxon>Euteleostomi</taxon>
        <taxon>Actinopterygii</taxon>
        <taxon>Neopterygii</taxon>
        <taxon>Teleostei</taxon>
        <taxon>Neoteleostei</taxon>
        <taxon>Acanthomorphata</taxon>
        <taxon>Ovalentaria</taxon>
        <taxon>Cichlomorphae</taxon>
        <taxon>Cichliformes</taxon>
        <taxon>Cichlidae</taxon>
        <taxon>African cichlids</taxon>
        <taxon>Pseudocrenilabrinae</taxon>
        <taxon>Lamprologini</taxon>
        <taxon>Neolamprologus</taxon>
    </lineage>
</organism>
<sequence>CLNKNSFCSAGSQTSASLVAKGKILAVFFQLVFAYTVCVFSGYECNSAPCQNGGLCKDGIGDFQCQCKPGFLGKGTFEFVAQFCHSNPCLNEGACVDEVNKFACSCSTGFTGCTQTDITLRDQMSTGSRCELEIDECLSNPCLNGGVCEDMTGGYTCNCAVGFSGDSCEIDTNECYSSPCLNGGSCLDAVNSFSCLDGLGSYTCRCLPGFNGTRCETGTIGQMAHHHGNSRWRRTGKDIINVKCFQLSVTPDCVCQSKGSSLV</sequence>
<dbReference type="Pfam" id="PF12661">
    <property type="entry name" value="hEGF"/>
    <property type="match status" value="1"/>
</dbReference>
<dbReference type="AlphaFoldDB" id="A0A3Q4GSL5"/>
<dbReference type="PROSITE" id="PS00010">
    <property type="entry name" value="ASX_HYDROXYL"/>
    <property type="match status" value="4"/>
</dbReference>
<evidence type="ECO:0000256" key="4">
    <source>
        <dbReference type="ARBA" id="ARBA00023157"/>
    </source>
</evidence>
<dbReference type="Bgee" id="ENSNBRG00000005111">
    <property type="expression patterns" value="Expressed in heart and 2 other cell types or tissues"/>
</dbReference>
<dbReference type="InterPro" id="IPR000742">
    <property type="entry name" value="EGF"/>
</dbReference>
<dbReference type="Pfam" id="PF00008">
    <property type="entry name" value="EGF"/>
    <property type="match status" value="3"/>
</dbReference>
<evidence type="ECO:0000256" key="5">
    <source>
        <dbReference type="ARBA" id="ARBA00023180"/>
    </source>
</evidence>
<dbReference type="PROSITE" id="PS50026">
    <property type="entry name" value="EGF_3"/>
    <property type="match status" value="4"/>
</dbReference>
<dbReference type="PANTHER" id="PTHR12916:SF4">
    <property type="entry name" value="UNINFLATABLE, ISOFORM C"/>
    <property type="match status" value="1"/>
</dbReference>
<feature type="disulfide bond" evidence="6">
    <location>
        <begin position="206"/>
        <end position="215"/>
    </location>
</feature>
<evidence type="ECO:0000313" key="8">
    <source>
        <dbReference type="Ensembl" id="ENSNBRP00000006502.1"/>
    </source>
</evidence>
<dbReference type="SMART" id="SM00181">
    <property type="entry name" value="EGF"/>
    <property type="match status" value="4"/>
</dbReference>
<keyword evidence="1 6" id="KW-0245">EGF-like domain</keyword>
<dbReference type="FunFam" id="2.10.25.10:FF:000006">
    <property type="entry name" value="Versican core protein-like isoform 1"/>
    <property type="match status" value="1"/>
</dbReference>
<dbReference type="GO" id="GO:0007219">
    <property type="term" value="P:Notch signaling pathway"/>
    <property type="evidence" value="ECO:0007669"/>
    <property type="project" value="TreeGrafter"/>
</dbReference>
<evidence type="ECO:0000256" key="3">
    <source>
        <dbReference type="ARBA" id="ARBA00022737"/>
    </source>
</evidence>
<dbReference type="FunFam" id="2.10.25.10:FF:000122">
    <property type="entry name" value="Protein crumbs homolog 2"/>
    <property type="match status" value="1"/>
</dbReference>
<accession>A0A3Q4GSL5</accession>
<keyword evidence="2" id="KW-0732">Signal</keyword>
<dbReference type="STRING" id="32507.ENSNBRP00000006502"/>
<dbReference type="InterPro" id="IPR000152">
    <property type="entry name" value="EGF-type_Asp/Asn_hydroxyl_site"/>
</dbReference>
<dbReference type="GO" id="GO:0048646">
    <property type="term" value="P:anatomical structure formation involved in morphogenesis"/>
    <property type="evidence" value="ECO:0007669"/>
    <property type="project" value="UniProtKB-ARBA"/>
</dbReference>
<dbReference type="PROSITE" id="PS01186">
    <property type="entry name" value="EGF_2"/>
    <property type="match status" value="2"/>
</dbReference>
<evidence type="ECO:0000313" key="9">
    <source>
        <dbReference type="Proteomes" id="UP000261580"/>
    </source>
</evidence>
<feature type="disulfide bond" evidence="6">
    <location>
        <begin position="159"/>
        <end position="168"/>
    </location>
</feature>
<dbReference type="OMA" id="TNICENG"/>
<feature type="domain" description="EGF-like" evidence="7">
    <location>
        <begin position="133"/>
        <end position="169"/>
    </location>
</feature>
<dbReference type="GO" id="GO:0048863">
    <property type="term" value="P:stem cell differentiation"/>
    <property type="evidence" value="ECO:0007669"/>
    <property type="project" value="UniProtKB-ARBA"/>
</dbReference>
<reference evidence="8" key="2">
    <citation type="submission" date="2025-09" db="UniProtKB">
        <authorList>
            <consortium name="Ensembl"/>
        </authorList>
    </citation>
    <scope>IDENTIFICATION</scope>
</reference>
<dbReference type="PROSITE" id="PS01187">
    <property type="entry name" value="EGF_CA"/>
    <property type="match status" value="2"/>
</dbReference>
<feature type="domain" description="EGF-like" evidence="7">
    <location>
        <begin position="80"/>
        <end position="114"/>
    </location>
</feature>
<dbReference type="Gene3D" id="2.10.25.10">
    <property type="entry name" value="Laminin"/>
    <property type="match status" value="5"/>
</dbReference>
<evidence type="ECO:0000259" key="7">
    <source>
        <dbReference type="PROSITE" id="PS50026"/>
    </source>
</evidence>
<comment type="caution">
    <text evidence="6">Lacks conserved residue(s) required for the propagation of feature annotation.</text>
</comment>
<protein>
    <recommendedName>
        <fullName evidence="7">EGF-like domain-containing protein</fullName>
    </recommendedName>
</protein>
<dbReference type="PROSITE" id="PS00022">
    <property type="entry name" value="EGF_1"/>
    <property type="match status" value="2"/>
</dbReference>
<dbReference type="Proteomes" id="UP000261580">
    <property type="component" value="Unassembled WGS sequence"/>
</dbReference>
<dbReference type="InterPro" id="IPR001881">
    <property type="entry name" value="EGF-like_Ca-bd_dom"/>
</dbReference>
<dbReference type="FunFam" id="2.10.25.10:FF:000012">
    <property type="entry name" value="Delta-like protein"/>
    <property type="match status" value="1"/>
</dbReference>